<evidence type="ECO:0000256" key="2">
    <source>
        <dbReference type="ARBA" id="ARBA00004496"/>
    </source>
</evidence>
<dbReference type="InterPro" id="IPR036053">
    <property type="entry name" value="PABP-dom"/>
</dbReference>
<dbReference type="GO" id="GO:0005737">
    <property type="term" value="C:cytoplasm"/>
    <property type="evidence" value="ECO:0007669"/>
    <property type="project" value="UniProtKB-SubCell"/>
</dbReference>
<keyword evidence="4" id="KW-0963">Cytoplasm</keyword>
<dbReference type="CDD" id="cd12379">
    <property type="entry name" value="RRM2_I_PABPs"/>
    <property type="match status" value="1"/>
</dbReference>
<keyword evidence="6" id="KW-0677">Repeat</keyword>
<evidence type="ECO:0000313" key="14">
    <source>
        <dbReference type="Proteomes" id="UP000237347"/>
    </source>
</evidence>
<dbReference type="PROSITE" id="PS51309">
    <property type="entry name" value="PABC"/>
    <property type="match status" value="1"/>
</dbReference>
<dbReference type="SMART" id="SM00361">
    <property type="entry name" value="RRM_1"/>
    <property type="match status" value="3"/>
</dbReference>
<gene>
    <name evidence="13" type="primary">PAB2</name>
    <name evidence="13" type="ORF">CFP56_018361</name>
</gene>
<evidence type="ECO:0000256" key="3">
    <source>
        <dbReference type="ARBA" id="ARBA00008557"/>
    </source>
</evidence>
<comment type="caution">
    <text evidence="13">The sequence shown here is derived from an EMBL/GenBank/DDBJ whole genome shotgun (WGS) entry which is preliminary data.</text>
</comment>
<comment type="subcellular location">
    <subcellularLocation>
        <location evidence="2">Cytoplasm</location>
    </subcellularLocation>
    <subcellularLocation>
        <location evidence="1">Nucleus</location>
    </subcellularLocation>
</comment>
<keyword evidence="7" id="KW-0810">Translation regulation</keyword>
<dbReference type="Pfam" id="PF00076">
    <property type="entry name" value="RRM_1"/>
    <property type="match status" value="3"/>
</dbReference>
<dbReference type="GO" id="GO:0005634">
    <property type="term" value="C:nucleus"/>
    <property type="evidence" value="ECO:0007669"/>
    <property type="project" value="UniProtKB-SubCell"/>
</dbReference>
<evidence type="ECO:0000259" key="12">
    <source>
        <dbReference type="PROSITE" id="PS51309"/>
    </source>
</evidence>
<feature type="non-terminal residue" evidence="13">
    <location>
        <position position="1"/>
    </location>
</feature>
<name>A0AAW0I5G5_QUESU</name>
<evidence type="ECO:0000256" key="5">
    <source>
        <dbReference type="ARBA" id="ARBA00022581"/>
    </source>
</evidence>
<dbReference type="InterPro" id="IPR003954">
    <property type="entry name" value="RRM_euk-type"/>
</dbReference>
<proteinExistence type="inferred from homology"/>
<evidence type="ECO:0000256" key="10">
    <source>
        <dbReference type="PROSITE-ProRule" id="PRU00176"/>
    </source>
</evidence>
<dbReference type="GO" id="GO:0003723">
    <property type="term" value="F:RNA binding"/>
    <property type="evidence" value="ECO:0007669"/>
    <property type="project" value="UniProtKB-UniRule"/>
</dbReference>
<dbReference type="SMART" id="SM00360">
    <property type="entry name" value="RRM"/>
    <property type="match status" value="3"/>
</dbReference>
<dbReference type="SMART" id="SM00517">
    <property type="entry name" value="PolyA"/>
    <property type="match status" value="1"/>
</dbReference>
<dbReference type="FunFam" id="3.30.70.330:FF:000217">
    <property type="entry name" value="Polyadenylate-binding protein"/>
    <property type="match status" value="1"/>
</dbReference>
<dbReference type="EMBL" id="PKMF04002338">
    <property type="protein sequence ID" value="KAK7809641.1"/>
    <property type="molecule type" value="Genomic_DNA"/>
</dbReference>
<feature type="domain" description="RRM" evidence="11">
    <location>
        <begin position="208"/>
        <end position="285"/>
    </location>
</feature>
<dbReference type="InterPro" id="IPR045305">
    <property type="entry name" value="RRM2_I_PABPs"/>
</dbReference>
<feature type="domain" description="RRM" evidence="11">
    <location>
        <begin position="14"/>
        <end position="91"/>
    </location>
</feature>
<evidence type="ECO:0000256" key="4">
    <source>
        <dbReference type="ARBA" id="ARBA00022490"/>
    </source>
</evidence>
<dbReference type="PROSITE" id="PS50102">
    <property type="entry name" value="RRM"/>
    <property type="match status" value="3"/>
</dbReference>
<dbReference type="Proteomes" id="UP000237347">
    <property type="component" value="Unassembled WGS sequence"/>
</dbReference>
<dbReference type="FunFam" id="1.10.1900.10:FF:000003">
    <property type="entry name" value="Polyadenylate-binding protein"/>
    <property type="match status" value="1"/>
</dbReference>
<evidence type="ECO:0000256" key="9">
    <source>
        <dbReference type="ARBA" id="ARBA00023242"/>
    </source>
</evidence>
<feature type="domain" description="RRM" evidence="11">
    <location>
        <begin position="105"/>
        <end position="182"/>
    </location>
</feature>
<keyword evidence="9" id="KW-0539">Nucleus</keyword>
<evidence type="ECO:0000256" key="6">
    <source>
        <dbReference type="ARBA" id="ARBA00022737"/>
    </source>
</evidence>
<dbReference type="Gene3D" id="1.10.1900.10">
    <property type="entry name" value="c-terminal domain of poly(a) binding protein"/>
    <property type="match status" value="1"/>
</dbReference>
<keyword evidence="8 10" id="KW-0694">RNA-binding</keyword>
<dbReference type="InterPro" id="IPR002004">
    <property type="entry name" value="PABP_HYD_C"/>
</dbReference>
<protein>
    <submittedName>
        <fullName evidence="13">Polyadenylate-binding protein 2</fullName>
    </submittedName>
</protein>
<comment type="similarity">
    <text evidence="3">Belongs to the polyadenylate-binding protein type-1 family.</text>
</comment>
<sequence length="820" mass="89579">YSHRDPSIRKSGTANIFIKDLDKAIDHKALHDTFSSFGSILSCKVATDANGQSKGYGFVQFESEESAQNAIDKLNGMLINDKQVYVGHFLRKQERDGAFNTTKFNNVFVKNLSEATTDEDLKNIFGEFGAITSAVVMRDADGRSKCFGFVNFESADDAAKAVEALNGRKHDDKEWYVGKAQKKSERELELKGRFEQSMKETVDKYQGLNLYVKNLDDSINDEKLQDLFAEFGTITSCKVMRDPNGISRGSGFVAFSTSEEASRAVDAMNGKMVVSKPLYVALAQRKEERRARLQAQFSQMRPIAIAPSMAPRVPIYPPGAPGLGQQFLYGQAPPALIPPQAGFGYQQQLVPGMRPGGAPMPNFFVPMPQQGQQGQRPGGRRGAGPVQQTQQPMALMQQQAGFGYQQQLVPGMRPGGAPMPNFFVPMPQQGQQGQRPGGRRGAGPVQQTQQPMALMQQQVIPRGRVYRYPPGRNMPDVPMQGMAGGMLSVPYDIGGVPMRDAAMDSPCPFMLWLQLLQMLNLSSRERCWVKLIPSSDQLEHESAAKVTGMASGDDQTEVLHCLSHRCFEGESCRGYGVLRNVHSNSKSPADQLAALSLNDNLFHLSAGFGYQQQLVPGMRPGGAPMPNFFVPMPQQGQQGQRPGGRRGAGPVQQTQQPMALMQQQVIPRGRVYRYPPGRNMPDVPMQGMAGGMLSVPYDIGGVPMRDAAMGQPMPIHALATALANAKPEQQRTVALSDAMVVLGEALYPLVDQLEHESAAKVTGMLLEMDQTEVLHLLESPDALKAKVAEAMEVLRNVAQQQAKGPADQLAALSLNDNLIT</sequence>
<dbReference type="Gene3D" id="3.30.70.330">
    <property type="match status" value="3"/>
</dbReference>
<organism evidence="13 14">
    <name type="scientific">Quercus suber</name>
    <name type="common">Cork oak</name>
    <dbReference type="NCBI Taxonomy" id="58331"/>
    <lineage>
        <taxon>Eukaryota</taxon>
        <taxon>Viridiplantae</taxon>
        <taxon>Streptophyta</taxon>
        <taxon>Embryophyta</taxon>
        <taxon>Tracheophyta</taxon>
        <taxon>Spermatophyta</taxon>
        <taxon>Magnoliopsida</taxon>
        <taxon>eudicotyledons</taxon>
        <taxon>Gunneridae</taxon>
        <taxon>Pentapetalae</taxon>
        <taxon>rosids</taxon>
        <taxon>fabids</taxon>
        <taxon>Fagales</taxon>
        <taxon>Fagaceae</taxon>
        <taxon>Quercus</taxon>
    </lineage>
</organism>
<evidence type="ECO:0000259" key="11">
    <source>
        <dbReference type="PROSITE" id="PS50102"/>
    </source>
</evidence>
<evidence type="ECO:0000313" key="13">
    <source>
        <dbReference type="EMBL" id="KAK7809641.1"/>
    </source>
</evidence>
<evidence type="ECO:0000256" key="7">
    <source>
        <dbReference type="ARBA" id="ARBA00022845"/>
    </source>
</evidence>
<evidence type="ECO:0000256" key="8">
    <source>
        <dbReference type="ARBA" id="ARBA00022884"/>
    </source>
</evidence>
<dbReference type="CDD" id="cd12380">
    <property type="entry name" value="RRM3_I_PABPs"/>
    <property type="match status" value="1"/>
</dbReference>
<dbReference type="InterPro" id="IPR012677">
    <property type="entry name" value="Nucleotide-bd_a/b_plait_sf"/>
</dbReference>
<reference evidence="13 14" key="1">
    <citation type="journal article" date="2018" name="Sci. Data">
        <title>The draft genome sequence of cork oak.</title>
        <authorList>
            <person name="Ramos A.M."/>
            <person name="Usie A."/>
            <person name="Barbosa P."/>
            <person name="Barros P.M."/>
            <person name="Capote T."/>
            <person name="Chaves I."/>
            <person name="Simoes F."/>
            <person name="Abreu I."/>
            <person name="Carrasquinho I."/>
            <person name="Faro C."/>
            <person name="Guimaraes J.B."/>
            <person name="Mendonca D."/>
            <person name="Nobrega F."/>
            <person name="Rodrigues L."/>
            <person name="Saibo N.J.M."/>
            <person name="Varela M.C."/>
            <person name="Egas C."/>
            <person name="Matos J."/>
            <person name="Miguel C.M."/>
            <person name="Oliveira M.M."/>
            <person name="Ricardo C.P."/>
            <person name="Goncalves S."/>
        </authorList>
    </citation>
    <scope>NUCLEOTIDE SEQUENCE [LARGE SCALE GENOMIC DNA]</scope>
    <source>
        <strain evidence="14">cv. HL8</strain>
    </source>
</reference>
<keyword evidence="5" id="KW-0945">Host-virus interaction</keyword>
<dbReference type="PANTHER" id="PTHR24012">
    <property type="entry name" value="RNA BINDING PROTEIN"/>
    <property type="match status" value="1"/>
</dbReference>
<dbReference type="FunFam" id="3.30.70.330:FF:000239">
    <property type="entry name" value="Polyadenylate-binding protein"/>
    <property type="match status" value="1"/>
</dbReference>
<keyword evidence="14" id="KW-1185">Reference proteome</keyword>
<dbReference type="InterPro" id="IPR000504">
    <property type="entry name" value="RRM_dom"/>
</dbReference>
<dbReference type="Pfam" id="PF00658">
    <property type="entry name" value="MLLE"/>
    <property type="match status" value="1"/>
</dbReference>
<dbReference type="GO" id="GO:0006417">
    <property type="term" value="P:regulation of translation"/>
    <property type="evidence" value="ECO:0007669"/>
    <property type="project" value="UniProtKB-KW"/>
</dbReference>
<dbReference type="FunFam" id="3.30.70.330:FF:000285">
    <property type="entry name" value="Polyadenylate-binding protein"/>
    <property type="match status" value="1"/>
</dbReference>
<dbReference type="SUPFAM" id="SSF63570">
    <property type="entry name" value="PABC (PABP) domain"/>
    <property type="match status" value="2"/>
</dbReference>
<dbReference type="AlphaFoldDB" id="A0AAW0I5G5"/>
<dbReference type="CDD" id="cd12381">
    <property type="entry name" value="RRM4_I_PABPs"/>
    <property type="match status" value="1"/>
</dbReference>
<evidence type="ECO:0000256" key="1">
    <source>
        <dbReference type="ARBA" id="ARBA00004123"/>
    </source>
</evidence>
<dbReference type="InterPro" id="IPR035979">
    <property type="entry name" value="RBD_domain_sf"/>
</dbReference>
<dbReference type="SUPFAM" id="SSF54928">
    <property type="entry name" value="RNA-binding domain, RBD"/>
    <property type="match status" value="2"/>
</dbReference>
<accession>A0AAW0I5G5</accession>
<feature type="domain" description="PABC" evidence="12">
    <location>
        <begin position="722"/>
        <end position="799"/>
    </location>
</feature>